<dbReference type="Proteomes" id="UP000481583">
    <property type="component" value="Unassembled WGS sequence"/>
</dbReference>
<evidence type="ECO:0000313" key="3">
    <source>
        <dbReference type="EMBL" id="NGN70059.1"/>
    </source>
</evidence>
<name>A0A6G4UCW7_9ACTN</name>
<feature type="region of interest" description="Disordered" evidence="1">
    <location>
        <begin position="1"/>
        <end position="96"/>
    </location>
</feature>
<dbReference type="InterPro" id="IPR013783">
    <property type="entry name" value="Ig-like_fold"/>
</dbReference>
<dbReference type="EMBL" id="JAAKZV010000397">
    <property type="protein sequence ID" value="NGN70059.1"/>
    <property type="molecule type" value="Genomic_DNA"/>
</dbReference>
<evidence type="ECO:0000256" key="1">
    <source>
        <dbReference type="SAM" id="MobiDB-lite"/>
    </source>
</evidence>
<feature type="compositionally biased region" description="Basic and acidic residues" evidence="1">
    <location>
        <begin position="1"/>
        <end position="15"/>
    </location>
</feature>
<feature type="compositionally biased region" description="Low complexity" evidence="1">
    <location>
        <begin position="47"/>
        <end position="72"/>
    </location>
</feature>
<feature type="region of interest" description="Disordered" evidence="1">
    <location>
        <begin position="248"/>
        <end position="362"/>
    </location>
</feature>
<dbReference type="Pfam" id="PF00754">
    <property type="entry name" value="F5_F8_type_C"/>
    <property type="match status" value="1"/>
</dbReference>
<dbReference type="AlphaFoldDB" id="A0A6G4UCW7"/>
<dbReference type="InterPro" id="IPR008979">
    <property type="entry name" value="Galactose-bd-like_sf"/>
</dbReference>
<gene>
    <name evidence="3" type="ORF">G5C51_40000</name>
</gene>
<proteinExistence type="predicted"/>
<comment type="caution">
    <text evidence="3">The sequence shown here is derived from an EMBL/GenBank/DDBJ whole genome shotgun (WGS) entry which is preliminary data.</text>
</comment>
<dbReference type="InterPro" id="IPR000421">
    <property type="entry name" value="FA58C"/>
</dbReference>
<dbReference type="GO" id="GO:0005975">
    <property type="term" value="P:carbohydrate metabolic process"/>
    <property type="evidence" value="ECO:0007669"/>
    <property type="project" value="UniProtKB-ARBA"/>
</dbReference>
<protein>
    <recommendedName>
        <fullName evidence="2">F5/8 type C domain-containing protein</fullName>
    </recommendedName>
</protein>
<feature type="domain" description="F5/8 type C" evidence="2">
    <location>
        <begin position="320"/>
        <end position="455"/>
    </location>
</feature>
<reference evidence="3 4" key="1">
    <citation type="submission" date="2020-02" db="EMBL/GenBank/DDBJ databases">
        <title>Whole-genome analyses of novel actinobacteria.</title>
        <authorList>
            <person name="Sahin N."/>
        </authorList>
    </citation>
    <scope>NUCLEOTIDE SEQUENCE [LARGE SCALE GENOMIC DNA]</scope>
    <source>
        <strain evidence="3 4">A7024</strain>
    </source>
</reference>
<sequence>VADRGRGVTDQDRGVALRGGPKGVDVSGRGRDSAARGSAAHGREAGRAAAHNAAAGRTAAHNSAAGSAATHHPAGRSAAVHLPPVGERGPAHRDGVASPDEAIAALRSGQPTLAPSAEAVRVPLPGEDGAAGAQQLTVDIPEQDLRNVTVLTAPGSGTRASVEVHVRGRGWERIGKLADDGFTELPAKGVRADAVRLVWDEDSRAPVVHEVIPWSAEVPDARLELPHSEADVAIGGKPVTVEAELTAQTPGAARGRLSAPAPDGGLETDHAARVTAPRGGKATARIEVSAPEGTKPGTYELPVRVSDGHGGTQRGTVTVRAYPPAGGEDLARSGDASSSADETPDFPAAAAVDGKADTRWSSPAKDGEWLQVRLDKPARVGEVRLRWQDAYASGYRVQVSADGRRWRTAARVVDGAGGRESVRMDERDVRYVRIQGEERGTRFGYSLWALEVYAVRD</sequence>
<dbReference type="Gene3D" id="2.60.120.260">
    <property type="entry name" value="Galactose-binding domain-like"/>
    <property type="match status" value="1"/>
</dbReference>
<dbReference type="PROSITE" id="PS50022">
    <property type="entry name" value="FA58C_3"/>
    <property type="match status" value="1"/>
</dbReference>
<dbReference type="SUPFAM" id="SSF49785">
    <property type="entry name" value="Galactose-binding domain-like"/>
    <property type="match status" value="1"/>
</dbReference>
<accession>A0A6G4UCW7</accession>
<organism evidence="3 4">
    <name type="scientific">Streptomyces coryli</name>
    <dbReference type="NCBI Taxonomy" id="1128680"/>
    <lineage>
        <taxon>Bacteria</taxon>
        <taxon>Bacillati</taxon>
        <taxon>Actinomycetota</taxon>
        <taxon>Actinomycetes</taxon>
        <taxon>Kitasatosporales</taxon>
        <taxon>Streptomycetaceae</taxon>
        <taxon>Streptomyces</taxon>
    </lineage>
</organism>
<evidence type="ECO:0000259" key="2">
    <source>
        <dbReference type="PROSITE" id="PS50022"/>
    </source>
</evidence>
<evidence type="ECO:0000313" key="4">
    <source>
        <dbReference type="Proteomes" id="UP000481583"/>
    </source>
</evidence>
<feature type="non-terminal residue" evidence="3">
    <location>
        <position position="1"/>
    </location>
</feature>
<keyword evidence="4" id="KW-1185">Reference proteome</keyword>
<dbReference type="Gene3D" id="2.60.40.10">
    <property type="entry name" value="Immunoglobulins"/>
    <property type="match status" value="1"/>
</dbReference>